<evidence type="ECO:0000313" key="4">
    <source>
        <dbReference type="Proteomes" id="UP000837857"/>
    </source>
</evidence>
<name>A0ABN8HUM4_9NEOP</name>
<keyword evidence="1" id="KW-0677">Repeat</keyword>
<evidence type="ECO:0000256" key="2">
    <source>
        <dbReference type="SAM" id="Coils"/>
    </source>
</evidence>
<dbReference type="EMBL" id="OW152823">
    <property type="protein sequence ID" value="CAH2039868.1"/>
    <property type="molecule type" value="Genomic_DNA"/>
</dbReference>
<protein>
    <submittedName>
        <fullName evidence="3">Uncharacterized protein</fullName>
    </submittedName>
</protein>
<dbReference type="PANTHER" id="PTHR23048">
    <property type="entry name" value="MYOSIN LIGHT CHAIN 1, 3"/>
    <property type="match status" value="1"/>
</dbReference>
<feature type="non-terminal residue" evidence="3">
    <location>
        <position position="232"/>
    </location>
</feature>
<dbReference type="Gene3D" id="1.10.238.10">
    <property type="entry name" value="EF-hand"/>
    <property type="match status" value="1"/>
</dbReference>
<accession>A0ABN8HUM4</accession>
<organism evidence="3 4">
    <name type="scientific">Iphiclides podalirius</name>
    <name type="common">scarce swallowtail</name>
    <dbReference type="NCBI Taxonomy" id="110791"/>
    <lineage>
        <taxon>Eukaryota</taxon>
        <taxon>Metazoa</taxon>
        <taxon>Ecdysozoa</taxon>
        <taxon>Arthropoda</taxon>
        <taxon>Hexapoda</taxon>
        <taxon>Insecta</taxon>
        <taxon>Pterygota</taxon>
        <taxon>Neoptera</taxon>
        <taxon>Endopterygota</taxon>
        <taxon>Lepidoptera</taxon>
        <taxon>Glossata</taxon>
        <taxon>Ditrysia</taxon>
        <taxon>Papilionoidea</taxon>
        <taxon>Papilionidae</taxon>
        <taxon>Papilioninae</taxon>
        <taxon>Iphiclides</taxon>
    </lineage>
</organism>
<feature type="coiled-coil region" evidence="2">
    <location>
        <begin position="188"/>
        <end position="221"/>
    </location>
</feature>
<gene>
    <name evidence="3" type="ORF">IPOD504_LOCUS2061</name>
</gene>
<dbReference type="SUPFAM" id="SSF47473">
    <property type="entry name" value="EF-hand"/>
    <property type="match status" value="1"/>
</dbReference>
<dbReference type="PANTHER" id="PTHR23048:SF0">
    <property type="entry name" value="CALMODULIN LIKE 3"/>
    <property type="match status" value="1"/>
</dbReference>
<keyword evidence="2" id="KW-0175">Coiled coil</keyword>
<keyword evidence="4" id="KW-1185">Reference proteome</keyword>
<dbReference type="InterPro" id="IPR011992">
    <property type="entry name" value="EF-hand-dom_pair"/>
</dbReference>
<dbReference type="Proteomes" id="UP000837857">
    <property type="component" value="Chromosome 11"/>
</dbReference>
<sequence length="232" mass="26884">MMGPPPKPKKIPPPPACFSPEDLAKFKEMFKAHDEENIDKVKLPAIPLMLRKLGFNPKGEEIKELFAKFLEDDLVDTVEYHEFLFMIEAKMGWGDDFELAVTNAFATLGHDNEETGSTDMELLKEELMQWGEPLEEIEFVDFIKLATKDKTYNPLDGTFNYVKFIENMNSKDEKFFKEPINFFKLDQKTLAEMAIKKAQEEKEQQEKLEAERLAKEDAKRQKLIQQGLIPSN</sequence>
<reference evidence="3" key="1">
    <citation type="submission" date="2022-03" db="EMBL/GenBank/DDBJ databases">
        <authorList>
            <person name="Martin H S."/>
        </authorList>
    </citation>
    <scope>NUCLEOTIDE SEQUENCE</scope>
</reference>
<dbReference type="InterPro" id="IPR050230">
    <property type="entry name" value="CALM/Myosin/TropC-like"/>
</dbReference>
<evidence type="ECO:0000256" key="1">
    <source>
        <dbReference type="ARBA" id="ARBA00022737"/>
    </source>
</evidence>
<proteinExistence type="predicted"/>
<evidence type="ECO:0000313" key="3">
    <source>
        <dbReference type="EMBL" id="CAH2039868.1"/>
    </source>
</evidence>